<keyword evidence="6" id="KW-1185">Reference proteome</keyword>
<evidence type="ECO:0000256" key="1">
    <source>
        <dbReference type="ARBA" id="ARBA00006739"/>
    </source>
</evidence>
<sequence length="547" mass="60643">MNNNYFKLLREGLSAELAILNLEEKLRYMRMYQDLVVPDANMAAAFVNALIADADLPRSAEAQQAFFYFLQMAWQHQPLHRSILQALQNLRPTPQRQEHLAMLEKLDLSDAQWSQMQQCGAPEEGSAPLLALLRANPAHVGAANALLALEEKFPGSIEDWSSLFRCPHRMQSLWDYRLFLHYAALGRHAAATEAWARLQGEYKLPLACQMAADNFALAGATDMALALYARACAADPRLRPVARRMETLRHPPQAQEALVHQCRTAICLYSWNKGAVLEATLRSLAASETADNPVFVLLNGCTDGSAQRIEGLRDLFAGRSFTVITLPINIGAPAARNWLLHLPDVRACPYVAFMDDDVTVPANWLVRYLTVMEEDARTAVVGGKAVFPKEDGLAPGIQYFYRLVSLAKDGLLKLSVATPGQNVRDTGLYSFSRPCMNVMGCLHLLRTAALREVGDFDIRYTPSQVDDLDHDLSTCLAGYQIMYCGDVTCEHHQNSGVGVKRRPGLAQMGSIIGNDLKMTYKFAEKQSELLRISQELSTLPLPGAPTP</sequence>
<name>A0A1G7NPF4_9BACT</name>
<organism evidence="5 6">
    <name type="scientific">Desulfovibrio legallii</name>
    <dbReference type="NCBI Taxonomy" id="571438"/>
    <lineage>
        <taxon>Bacteria</taxon>
        <taxon>Pseudomonadati</taxon>
        <taxon>Thermodesulfobacteriota</taxon>
        <taxon>Desulfovibrionia</taxon>
        <taxon>Desulfovibrionales</taxon>
        <taxon>Desulfovibrionaceae</taxon>
        <taxon>Desulfovibrio</taxon>
    </lineage>
</organism>
<gene>
    <name evidence="5" type="ORF">SAMN05192586_11214</name>
</gene>
<dbReference type="Proteomes" id="UP000199355">
    <property type="component" value="Unassembled WGS sequence"/>
</dbReference>
<feature type="domain" description="Glycosyltransferase 2-like" evidence="4">
    <location>
        <begin position="267"/>
        <end position="394"/>
    </location>
</feature>
<protein>
    <submittedName>
        <fullName evidence="5">Glycosyltransferase, GT2 family</fullName>
    </submittedName>
</protein>
<keyword evidence="2" id="KW-0328">Glycosyltransferase</keyword>
<dbReference type="AlphaFoldDB" id="A0A1G7NPF4"/>
<accession>A0A1G7NPF4</accession>
<evidence type="ECO:0000313" key="6">
    <source>
        <dbReference type="Proteomes" id="UP000199355"/>
    </source>
</evidence>
<proteinExistence type="inferred from homology"/>
<dbReference type="Gene3D" id="3.90.550.10">
    <property type="entry name" value="Spore Coat Polysaccharide Biosynthesis Protein SpsA, Chain A"/>
    <property type="match status" value="1"/>
</dbReference>
<evidence type="ECO:0000259" key="4">
    <source>
        <dbReference type="Pfam" id="PF00535"/>
    </source>
</evidence>
<dbReference type="PANTHER" id="PTHR43179">
    <property type="entry name" value="RHAMNOSYLTRANSFERASE WBBL"/>
    <property type="match status" value="1"/>
</dbReference>
<comment type="similarity">
    <text evidence="1">Belongs to the glycosyltransferase 2 family.</text>
</comment>
<dbReference type="OrthoDB" id="5443808at2"/>
<dbReference type="EMBL" id="FNBX01000012">
    <property type="protein sequence ID" value="SDF75160.1"/>
    <property type="molecule type" value="Genomic_DNA"/>
</dbReference>
<reference evidence="6" key="1">
    <citation type="submission" date="2016-10" db="EMBL/GenBank/DDBJ databases">
        <authorList>
            <person name="Varghese N."/>
            <person name="Submissions S."/>
        </authorList>
    </citation>
    <scope>NUCLEOTIDE SEQUENCE [LARGE SCALE GENOMIC DNA]</scope>
    <source>
        <strain evidence="6">KHC7</strain>
    </source>
</reference>
<evidence type="ECO:0000313" key="5">
    <source>
        <dbReference type="EMBL" id="SDF75160.1"/>
    </source>
</evidence>
<dbReference type="PANTHER" id="PTHR43179:SF12">
    <property type="entry name" value="GALACTOFURANOSYLTRANSFERASE GLFT2"/>
    <property type="match status" value="1"/>
</dbReference>
<dbReference type="InterPro" id="IPR001173">
    <property type="entry name" value="Glyco_trans_2-like"/>
</dbReference>
<evidence type="ECO:0000256" key="2">
    <source>
        <dbReference type="ARBA" id="ARBA00022676"/>
    </source>
</evidence>
<dbReference type="RefSeq" id="WP_092154181.1">
    <property type="nucleotide sequence ID" value="NZ_FNBX01000012.1"/>
</dbReference>
<dbReference type="GO" id="GO:0016757">
    <property type="term" value="F:glycosyltransferase activity"/>
    <property type="evidence" value="ECO:0007669"/>
    <property type="project" value="UniProtKB-KW"/>
</dbReference>
<evidence type="ECO:0000256" key="3">
    <source>
        <dbReference type="ARBA" id="ARBA00022679"/>
    </source>
</evidence>
<dbReference type="InterPro" id="IPR029044">
    <property type="entry name" value="Nucleotide-diphossugar_trans"/>
</dbReference>
<keyword evidence="3 5" id="KW-0808">Transferase</keyword>
<dbReference type="Pfam" id="PF00535">
    <property type="entry name" value="Glycos_transf_2"/>
    <property type="match status" value="1"/>
</dbReference>
<dbReference type="STRING" id="571438.SAMN05192586_11214"/>
<dbReference type="SUPFAM" id="SSF53448">
    <property type="entry name" value="Nucleotide-diphospho-sugar transferases"/>
    <property type="match status" value="1"/>
</dbReference>